<dbReference type="AlphaFoldDB" id="A0A3A3EG84"/>
<dbReference type="Proteomes" id="UP000265938">
    <property type="component" value="Unassembled WGS sequence"/>
</dbReference>
<reference evidence="2 3" key="1">
    <citation type="submission" date="2018-09" db="EMBL/GenBank/DDBJ databases">
        <title>Identification of marine bacteria producing industrial enzymes.</title>
        <authorList>
            <person name="Cheng T.H."/>
            <person name="Saidin J."/>
            <person name="Muhd D.D."/>
            <person name="Isa M.N.M."/>
            <person name="Bakar M.F.A."/>
            <person name="Ismail N."/>
        </authorList>
    </citation>
    <scope>NUCLEOTIDE SEQUENCE [LARGE SCALE GENOMIC DNA]</scope>
    <source>
        <strain evidence="2 3">MNAD 1.6</strain>
    </source>
</reference>
<dbReference type="RefSeq" id="WP_119853777.1">
    <property type="nucleotide sequence ID" value="NZ_QYSE01000004.1"/>
</dbReference>
<dbReference type="EMBL" id="QYSE01000004">
    <property type="protein sequence ID" value="RJF34112.1"/>
    <property type="molecule type" value="Genomic_DNA"/>
</dbReference>
<keyword evidence="1" id="KW-0732">Signal</keyword>
<accession>A0A3A3EG84</accession>
<feature type="signal peptide" evidence="1">
    <location>
        <begin position="1"/>
        <end position="22"/>
    </location>
</feature>
<evidence type="ECO:0000256" key="1">
    <source>
        <dbReference type="SAM" id="SignalP"/>
    </source>
</evidence>
<proteinExistence type="predicted"/>
<evidence type="ECO:0000313" key="3">
    <source>
        <dbReference type="Proteomes" id="UP000265938"/>
    </source>
</evidence>
<comment type="caution">
    <text evidence="2">The sequence shown here is derived from an EMBL/GenBank/DDBJ whole genome shotgun (WGS) entry which is preliminary data.</text>
</comment>
<protein>
    <submittedName>
        <fullName evidence="2">Uncharacterized protein</fullName>
    </submittedName>
</protein>
<name>A0A3A3EG84_9GAMM</name>
<gene>
    <name evidence="2" type="ORF">D4741_16700</name>
</gene>
<sequence length="366" mass="40834">MKKTLLFGLLLSASLFSKLVTAHDDGLICSNYWYAQFTNCPADNIAFIKQQTYIPTLQEGCSDDKAICISDNVNIQPYYHPYAIYDIDNNEANRFQVKVTPTVINANGLVTQQGRIDVSGINSTQQESDFVKYLNEAQHYHKKVQDSLIYTQKNGVMYFGSEQPNEISSLNVCKTAMNYINNNSNCGGILNNDIRHKVENSPLKTAIYIPVINDETTIAIPVLRQKGPIKLGLASFDGAKLSEALNYLAIVSFEDDSQLALNIDMSAGVPAILENLSTSRASNGSTLKQFLESKNMIKDANSPDELESLINNQQRHKLQIHCRPGGVMTELNTKLVRTVVQVDKSRNQRVYNIYQRGVTYIAVSDC</sequence>
<evidence type="ECO:0000313" key="2">
    <source>
        <dbReference type="EMBL" id="RJF34112.1"/>
    </source>
</evidence>
<organism evidence="2 3">
    <name type="scientific">Pseudoalteromonas gelatinilytica</name>
    <dbReference type="NCBI Taxonomy" id="1703256"/>
    <lineage>
        <taxon>Bacteria</taxon>
        <taxon>Pseudomonadati</taxon>
        <taxon>Pseudomonadota</taxon>
        <taxon>Gammaproteobacteria</taxon>
        <taxon>Alteromonadales</taxon>
        <taxon>Pseudoalteromonadaceae</taxon>
        <taxon>Pseudoalteromonas</taxon>
    </lineage>
</organism>
<feature type="chain" id="PRO_5017336296" evidence="1">
    <location>
        <begin position="23"/>
        <end position="366"/>
    </location>
</feature>